<protein>
    <recommendedName>
        <fullName evidence="3">Ribosome biogenesis protein RPF2 homolog</fullName>
    </recommendedName>
</protein>
<proteinExistence type="predicted"/>
<evidence type="ECO:0000313" key="2">
    <source>
        <dbReference type="Proteomes" id="UP001146793"/>
    </source>
</evidence>
<comment type="caution">
    <text evidence="1">The sequence shown here is derived from an EMBL/GenBank/DDBJ whole genome shotgun (WGS) entry which is preliminary data.</text>
</comment>
<reference evidence="1" key="1">
    <citation type="submission" date="2022-08" db="EMBL/GenBank/DDBJ databases">
        <title>Novel sulphate-reducing endosymbionts in the free-living metamonad Anaeramoeba.</title>
        <authorList>
            <person name="Jerlstrom-Hultqvist J."/>
            <person name="Cepicka I."/>
            <person name="Gallot-Lavallee L."/>
            <person name="Salas-Leiva D."/>
            <person name="Curtis B.A."/>
            <person name="Zahonova K."/>
            <person name="Pipaliya S."/>
            <person name="Dacks J."/>
            <person name="Roger A.J."/>
        </authorList>
    </citation>
    <scope>NUCLEOTIDE SEQUENCE</scope>
    <source>
        <strain evidence="1">Busselton2</strain>
    </source>
</reference>
<organism evidence="1 2">
    <name type="scientific">Anaeramoeba flamelloides</name>
    <dbReference type="NCBI Taxonomy" id="1746091"/>
    <lineage>
        <taxon>Eukaryota</taxon>
        <taxon>Metamonada</taxon>
        <taxon>Anaeramoebidae</taxon>
        <taxon>Anaeramoeba</taxon>
    </lineage>
</organism>
<accession>A0AAV7ZYA6</accession>
<dbReference type="EMBL" id="JANTQA010000023">
    <property type="protein sequence ID" value="KAJ3444894.1"/>
    <property type="molecule type" value="Genomic_DNA"/>
</dbReference>
<sequence>MDTHKKKTRSVTIIHHKLNQVFQRFPNSIEGLNREQLFFLNCPKRVTISKQIVGKKIHDKANSFHFTLKYKDLVLFFLKKYNLFPKYSIKEIPDPLEFVFLGGSKIPQELIEEAESEEYLNKFVFVNKCIVICFRQNPQWFRGLKDETVSTGFAIPNKITIFKKSVDDVCLSSLKTNSLDQGIIKKETQKTHRALSLFLQARFNLNNHTNMNKKYLIYGRKIPKTIHKPNKGTDTMHSGDKVPQLKRKRRVSQKQKLRIVIKKRTVEKLNNIKDSNERVERRLKEDLAVLKQLLLLKKMFSCEIKN</sequence>
<dbReference type="AlphaFoldDB" id="A0AAV7ZYA6"/>
<name>A0AAV7ZYA6_9EUKA</name>
<evidence type="ECO:0008006" key="3">
    <source>
        <dbReference type="Google" id="ProtNLM"/>
    </source>
</evidence>
<dbReference type="Proteomes" id="UP001146793">
    <property type="component" value="Unassembled WGS sequence"/>
</dbReference>
<gene>
    <name evidence="1" type="ORF">M0812_10756</name>
</gene>
<evidence type="ECO:0000313" key="1">
    <source>
        <dbReference type="EMBL" id="KAJ3444894.1"/>
    </source>
</evidence>